<evidence type="ECO:0000256" key="3">
    <source>
        <dbReference type="ARBA" id="ARBA00022801"/>
    </source>
</evidence>
<dbReference type="InterPro" id="IPR019826">
    <property type="entry name" value="Carboxylesterase_B_AS"/>
</dbReference>
<feature type="signal peptide" evidence="4">
    <location>
        <begin position="1"/>
        <end position="17"/>
    </location>
</feature>
<dbReference type="InterPro" id="IPR029058">
    <property type="entry name" value="AB_hydrolase_fold"/>
</dbReference>
<evidence type="ECO:0000256" key="2">
    <source>
        <dbReference type="ARBA" id="ARBA00022487"/>
    </source>
</evidence>
<feature type="chain" id="PRO_5020994380" description="Carboxylic ester hydrolase" evidence="4">
    <location>
        <begin position="18"/>
        <end position="493"/>
    </location>
</feature>
<keyword evidence="2" id="KW-0719">Serine esterase</keyword>
<name>A0A4V6A5W6_STECR</name>
<evidence type="ECO:0000256" key="1">
    <source>
        <dbReference type="ARBA" id="ARBA00005964"/>
    </source>
</evidence>
<dbReference type="GO" id="GO:0052689">
    <property type="term" value="F:carboxylic ester hydrolase activity"/>
    <property type="evidence" value="ECO:0007669"/>
    <property type="project" value="UniProtKB-KW"/>
</dbReference>
<organism evidence="6">
    <name type="scientific">Steinernema carpocapsae</name>
    <name type="common">Entomopathogenic nematode</name>
    <dbReference type="NCBI Taxonomy" id="34508"/>
    <lineage>
        <taxon>Eukaryota</taxon>
        <taxon>Metazoa</taxon>
        <taxon>Ecdysozoa</taxon>
        <taxon>Nematoda</taxon>
        <taxon>Chromadorea</taxon>
        <taxon>Rhabditida</taxon>
        <taxon>Tylenchina</taxon>
        <taxon>Panagrolaimomorpha</taxon>
        <taxon>Strongyloidoidea</taxon>
        <taxon>Steinernematidae</taxon>
        <taxon>Steinernema</taxon>
    </lineage>
</organism>
<keyword evidence="3 4" id="KW-0378">Hydrolase</keyword>
<dbReference type="AlphaFoldDB" id="A0A4V6A5W6"/>
<dbReference type="PANTHER" id="PTHR11559">
    <property type="entry name" value="CARBOXYLESTERASE"/>
    <property type="match status" value="1"/>
</dbReference>
<dbReference type="Pfam" id="PF00135">
    <property type="entry name" value="COesterase"/>
    <property type="match status" value="1"/>
</dbReference>
<gene>
    <name evidence="6" type="ORF">L596_007050</name>
</gene>
<reference evidence="6" key="1">
    <citation type="submission" date="2013-11" db="EMBL/GenBank/DDBJ databases">
        <authorList>
            <person name="Sternberg P."/>
            <person name="Dillman A."/>
            <person name="Macchietto M."/>
        </authorList>
    </citation>
    <scope>NUCLEOTIDE SEQUENCE</scope>
    <source>
        <strain evidence="6">ALL</strain>
    </source>
</reference>
<dbReference type="InterPro" id="IPR050309">
    <property type="entry name" value="Type-B_Carboxylest/Lipase"/>
</dbReference>
<dbReference type="Gene3D" id="3.40.50.1820">
    <property type="entry name" value="alpha/beta hydrolase"/>
    <property type="match status" value="1"/>
</dbReference>
<dbReference type="EMBL" id="AZBU02000002">
    <property type="protein sequence ID" value="TKR92385.1"/>
    <property type="molecule type" value="Genomic_DNA"/>
</dbReference>
<comment type="caution">
    <text evidence="6">The sequence shown here is derived from an EMBL/GenBank/DDBJ whole genome shotgun (WGS) entry which is preliminary data.</text>
</comment>
<evidence type="ECO:0000313" key="6">
    <source>
        <dbReference type="EMBL" id="TKR92385.1"/>
    </source>
</evidence>
<reference evidence="6" key="3">
    <citation type="journal article" date="2019" name="G3 (Bethesda)">
        <title>Hybrid Assembly of the Genome of the Entomopathogenic Nematode Steinernema carpocapsae Identifies the X-Chromosome.</title>
        <authorList>
            <person name="Serra L."/>
            <person name="Macchietto M."/>
            <person name="Macias-Munoz A."/>
            <person name="McGill C.J."/>
            <person name="Rodriguez I.M."/>
            <person name="Rodriguez B."/>
            <person name="Murad R."/>
            <person name="Mortazavi A."/>
        </authorList>
    </citation>
    <scope>NUCLEOTIDE SEQUENCE</scope>
    <source>
        <strain evidence="6">ALL</strain>
    </source>
</reference>
<dbReference type="InterPro" id="IPR002018">
    <property type="entry name" value="CarbesteraseB"/>
</dbReference>
<evidence type="ECO:0000256" key="4">
    <source>
        <dbReference type="RuleBase" id="RU361235"/>
    </source>
</evidence>
<sequence>MRLLLASLFFLFRFAFFELFPSAKVQTKLGEIEGLRYRLQNGHFARIFLGVPYAEPPKRFEKPKPVTPWNGRRLAKEFGPSCYPTYPWMMDAELEFSEDCLFLNIMAHGKPPKGHLGYPVIVWIHGGGFEVGTSTIYGFQRIAENFVSQHVVFVTINYRLGPFGFFSTGDDVVPGNLGLWDQIQALRFVKETIADFGGNPSEITVLGGSAGGASISALTMSPVASDLFQRAICLSGSSLSTFAMNERVVSESRLLSRFLECNGPSEKVISCMKNLPIDAFMAAFEDIGPAKDRPLGFRYNMRFDQELFPIDSYERLLELSPNVPMLTLITSAEMGVFIMNILDFCVFDVEPQKLLSYSESDLRLVIKTVAAGVDGLEDELVQFYIQRNEDSELPNSTFYLSRLTQLASDILFNIPMLQEVELRIKYEGRVYVGLEEYFSRVDRDEAAIPGAYHGNELCYLFEDQFESVFDGRLESRLFQRQILDAVVSFSKTG</sequence>
<dbReference type="STRING" id="34508.A0A4V6A5W6"/>
<comment type="similarity">
    <text evidence="1 4">Belongs to the type-B carboxylesterase/lipase family.</text>
</comment>
<feature type="domain" description="Carboxylesterase type B" evidence="5">
    <location>
        <begin position="22"/>
        <end position="493"/>
    </location>
</feature>
<dbReference type="EC" id="3.1.1.-" evidence="4"/>
<dbReference type="SUPFAM" id="SSF53474">
    <property type="entry name" value="alpha/beta-Hydrolases"/>
    <property type="match status" value="1"/>
</dbReference>
<evidence type="ECO:0000259" key="5">
    <source>
        <dbReference type="Pfam" id="PF00135"/>
    </source>
</evidence>
<dbReference type="PROSITE" id="PS00122">
    <property type="entry name" value="CARBOXYLESTERASE_B_1"/>
    <property type="match status" value="1"/>
</dbReference>
<reference evidence="6" key="2">
    <citation type="journal article" date="2015" name="Genome Biol.">
        <title>Comparative genomics of Steinernema reveals deeply conserved gene regulatory networks.</title>
        <authorList>
            <person name="Dillman A.R."/>
            <person name="Macchietto M."/>
            <person name="Porter C.F."/>
            <person name="Rogers A."/>
            <person name="Williams B."/>
            <person name="Antoshechkin I."/>
            <person name="Lee M.M."/>
            <person name="Goodwin Z."/>
            <person name="Lu X."/>
            <person name="Lewis E.E."/>
            <person name="Goodrich-Blair H."/>
            <person name="Stock S.P."/>
            <person name="Adams B.J."/>
            <person name="Sternberg P.W."/>
            <person name="Mortazavi A."/>
        </authorList>
    </citation>
    <scope>NUCLEOTIDE SEQUENCE [LARGE SCALE GENOMIC DNA]</scope>
    <source>
        <strain evidence="6">ALL</strain>
    </source>
</reference>
<accession>A0A4V6A5W6</accession>
<proteinExistence type="inferred from homology"/>
<protein>
    <recommendedName>
        <fullName evidence="4">Carboxylic ester hydrolase</fullName>
        <ecNumber evidence="4">3.1.1.-</ecNumber>
    </recommendedName>
</protein>
<keyword evidence="4" id="KW-0732">Signal</keyword>
<dbReference type="OrthoDB" id="6846267at2759"/>